<gene>
    <name evidence="2" type="ORF">DW828_16965</name>
</gene>
<evidence type="ECO:0000313" key="2">
    <source>
        <dbReference type="EMBL" id="RHC80624.1"/>
    </source>
</evidence>
<dbReference type="Pfam" id="PF14905">
    <property type="entry name" value="OMP_b-brl_3"/>
    <property type="match status" value="1"/>
</dbReference>
<name>A0A3R6FLV9_9BACT</name>
<comment type="caution">
    <text evidence="2">The sequence shown here is derived from an EMBL/GenBank/DDBJ whole genome shotgun (WGS) entry which is preliminary data.</text>
</comment>
<reference evidence="2 3" key="1">
    <citation type="submission" date="2018-08" db="EMBL/GenBank/DDBJ databases">
        <title>A genome reference for cultivated species of the human gut microbiota.</title>
        <authorList>
            <person name="Zou Y."/>
            <person name="Xue W."/>
            <person name="Luo G."/>
        </authorList>
    </citation>
    <scope>NUCLEOTIDE SEQUENCE [LARGE SCALE GENOMIC DNA]</scope>
    <source>
        <strain evidence="2 3">AM34-17</strain>
    </source>
</reference>
<evidence type="ECO:0000259" key="1">
    <source>
        <dbReference type="Pfam" id="PF14905"/>
    </source>
</evidence>
<accession>A0A3R6FLV9</accession>
<organism evidence="2 3">
    <name type="scientific">Parabacteroides merdae</name>
    <dbReference type="NCBI Taxonomy" id="46503"/>
    <lineage>
        <taxon>Bacteria</taxon>
        <taxon>Pseudomonadati</taxon>
        <taxon>Bacteroidota</taxon>
        <taxon>Bacteroidia</taxon>
        <taxon>Bacteroidales</taxon>
        <taxon>Tannerellaceae</taxon>
        <taxon>Parabacteroides</taxon>
    </lineage>
</organism>
<dbReference type="Proteomes" id="UP000286260">
    <property type="component" value="Unassembled WGS sequence"/>
</dbReference>
<dbReference type="AlphaFoldDB" id="A0A3R6FLV9"/>
<dbReference type="InterPro" id="IPR008969">
    <property type="entry name" value="CarboxyPept-like_regulatory"/>
</dbReference>
<dbReference type="EMBL" id="QSII01000029">
    <property type="protein sequence ID" value="RHC80624.1"/>
    <property type="molecule type" value="Genomic_DNA"/>
</dbReference>
<feature type="domain" description="Outer membrane protein beta-barrel" evidence="1">
    <location>
        <begin position="356"/>
        <end position="735"/>
    </location>
</feature>
<keyword evidence="2" id="KW-0675">Receptor</keyword>
<dbReference type="SUPFAM" id="SSF56935">
    <property type="entry name" value="Porins"/>
    <property type="match status" value="1"/>
</dbReference>
<dbReference type="SUPFAM" id="SSF49464">
    <property type="entry name" value="Carboxypeptidase regulatory domain-like"/>
    <property type="match status" value="1"/>
</dbReference>
<evidence type="ECO:0000313" key="3">
    <source>
        <dbReference type="Proteomes" id="UP000286260"/>
    </source>
</evidence>
<dbReference type="Gene3D" id="2.60.40.1120">
    <property type="entry name" value="Carboxypeptidase-like, regulatory domain"/>
    <property type="match status" value="1"/>
</dbReference>
<dbReference type="Pfam" id="PF13715">
    <property type="entry name" value="CarbopepD_reg_2"/>
    <property type="match status" value="1"/>
</dbReference>
<proteinExistence type="predicted"/>
<protein>
    <submittedName>
        <fullName evidence="2">TonB-dependent receptor</fullName>
    </submittedName>
</protein>
<sequence length="755" mass="85856">MKIGIGILLLFFVTSLQAQNIVGKVIDNKKQPVDGATIVLQAIDSTYINASISNVDGTFVLDSQPEEYRLIVQHLLYRTKEIEGKGRDVGVIQLDPQDYALDEVVVKAERPFVKVEEGRLGYDLSVLAGDGVVNNAYEALTKLPGVKETKGALTLAGTGNLTVVLNGKPTTMDAGQLETLLRNTPLDRVEKAEVMYSAPPEYHVRGAVINIVLKRSNDYSFQGEVNADYTNQYFNGGGANGNFRFSTPKMAIDVMYGANDVKKMEYMDLYSRHTLKNQIYDIRQNEQLRMKYWNHNLRTAFEYNLDDEDHFNLAYTSSFTPEQHSNSLTSGNYQASNVDKYVETRMHNVTLQYHSGSGFDVGGDYTHYTSDNNQTLFADYADGAQSGFSIIGGQKIDRYSIYVDRKRSLAKEWDLGYGMSYRFAKDRDFQTYDKVTGDIPTENTDSRLREQTANVYVSLSKNYATGTSVSISATGEYYTIGNYRKWAVYPQASLTYVKSSEHLFQFSLSTDKTYPGYWDMQSSVSHLNGYTELWGTPGLKPSTAYNLNGNYIWKQKYIFGLFFMHTSDFFVQTGYQSTDRLALIYKNTNWNYMQMWGTNVILPFKAGNWLDSRLTLVGMQVHQRCDDFFDIPFNRRKWMFNSSLDNTFKVGKNLAFELIGSIQTPMIQGTFDIETVYNLTAGLKWSFASDRINLSARCSDLFNSGMPNLKVRFNGQHLDMNNDFYSRSFTIHFSYRFGGYKKKEAGKIDTSRFGH</sequence>
<dbReference type="RefSeq" id="WP_122204952.1">
    <property type="nucleotide sequence ID" value="NZ_DAWDXW010000008.1"/>
</dbReference>
<dbReference type="InterPro" id="IPR041700">
    <property type="entry name" value="OMP_b-brl_3"/>
</dbReference>